<accession>A0A392U7K6</accession>
<name>A0A392U7K6_9FABA</name>
<sequence length="52" mass="5110">SSGCEDLYLKVLLGCSVSSVSISSPSDSGDALVSAFSGSESFIGSEASSSDT</sequence>
<proteinExistence type="predicted"/>
<reference evidence="1 2" key="1">
    <citation type="journal article" date="2018" name="Front. Plant Sci.">
        <title>Red Clover (Trifolium pratense) and Zigzag Clover (T. medium) - A Picture of Genomic Similarities and Differences.</title>
        <authorList>
            <person name="Dluhosova J."/>
            <person name="Istvanek J."/>
            <person name="Nedelnik J."/>
            <person name="Repkova J."/>
        </authorList>
    </citation>
    <scope>NUCLEOTIDE SEQUENCE [LARGE SCALE GENOMIC DNA]</scope>
    <source>
        <strain evidence="2">cv. 10/8</strain>
        <tissue evidence="1">Leaf</tissue>
    </source>
</reference>
<organism evidence="1 2">
    <name type="scientific">Trifolium medium</name>
    <dbReference type="NCBI Taxonomy" id="97028"/>
    <lineage>
        <taxon>Eukaryota</taxon>
        <taxon>Viridiplantae</taxon>
        <taxon>Streptophyta</taxon>
        <taxon>Embryophyta</taxon>
        <taxon>Tracheophyta</taxon>
        <taxon>Spermatophyta</taxon>
        <taxon>Magnoliopsida</taxon>
        <taxon>eudicotyledons</taxon>
        <taxon>Gunneridae</taxon>
        <taxon>Pentapetalae</taxon>
        <taxon>rosids</taxon>
        <taxon>fabids</taxon>
        <taxon>Fabales</taxon>
        <taxon>Fabaceae</taxon>
        <taxon>Papilionoideae</taxon>
        <taxon>50 kb inversion clade</taxon>
        <taxon>NPAAA clade</taxon>
        <taxon>Hologalegina</taxon>
        <taxon>IRL clade</taxon>
        <taxon>Trifolieae</taxon>
        <taxon>Trifolium</taxon>
    </lineage>
</organism>
<evidence type="ECO:0000313" key="1">
    <source>
        <dbReference type="EMBL" id="MCI68366.1"/>
    </source>
</evidence>
<comment type="caution">
    <text evidence="1">The sequence shown here is derived from an EMBL/GenBank/DDBJ whole genome shotgun (WGS) entry which is preliminary data.</text>
</comment>
<dbReference type="AlphaFoldDB" id="A0A392U7K6"/>
<feature type="non-terminal residue" evidence="1">
    <location>
        <position position="1"/>
    </location>
</feature>
<protein>
    <submittedName>
        <fullName evidence="1">Uncharacterized protein</fullName>
    </submittedName>
</protein>
<keyword evidence="2" id="KW-1185">Reference proteome</keyword>
<dbReference type="EMBL" id="LXQA010735351">
    <property type="protein sequence ID" value="MCI68366.1"/>
    <property type="molecule type" value="Genomic_DNA"/>
</dbReference>
<evidence type="ECO:0000313" key="2">
    <source>
        <dbReference type="Proteomes" id="UP000265520"/>
    </source>
</evidence>
<dbReference type="Proteomes" id="UP000265520">
    <property type="component" value="Unassembled WGS sequence"/>
</dbReference>